<feature type="transmembrane region" description="Helical" evidence="1">
    <location>
        <begin position="15"/>
        <end position="33"/>
    </location>
</feature>
<dbReference type="GO" id="GO:0030436">
    <property type="term" value="P:asexual sporulation"/>
    <property type="evidence" value="ECO:0007669"/>
    <property type="project" value="InterPro"/>
</dbReference>
<proteinExistence type="predicted"/>
<keyword evidence="3" id="KW-1185">Reference proteome</keyword>
<protein>
    <submittedName>
        <fullName evidence="2">Sigma-E processing peptidase SpoIIGA</fullName>
    </submittedName>
</protein>
<feature type="transmembrane region" description="Helical" evidence="1">
    <location>
        <begin position="97"/>
        <end position="115"/>
    </location>
</feature>
<dbReference type="GO" id="GO:0006508">
    <property type="term" value="P:proteolysis"/>
    <property type="evidence" value="ECO:0007669"/>
    <property type="project" value="InterPro"/>
</dbReference>
<evidence type="ECO:0000256" key="1">
    <source>
        <dbReference type="SAM" id="Phobius"/>
    </source>
</evidence>
<organism evidence="2 3">
    <name type="scientific">Marvinbryantia formatexigens DSM 14469</name>
    <dbReference type="NCBI Taxonomy" id="478749"/>
    <lineage>
        <taxon>Bacteria</taxon>
        <taxon>Bacillati</taxon>
        <taxon>Bacillota</taxon>
        <taxon>Clostridia</taxon>
        <taxon>Lachnospirales</taxon>
        <taxon>Lachnospiraceae</taxon>
        <taxon>Marvinbryantia</taxon>
    </lineage>
</organism>
<accession>C6LBJ4</accession>
<keyword evidence="1" id="KW-1133">Transmembrane helix</keyword>
<sequence>MKGGFLLYYEIYLDVYFLENLMLYFLILQFAEFIQKDTFSMARKLLASGIGAFGACMLVVFPIHKSRILSVVCSILLCFLTAYTAGKKRGSRSWRKMVFSFCILSLFLGGIWQFFIAYLKLPFWIAAMAGYAAARLLWKYWQKAKAGTGYLYDVTLKRGTAQISLKGLLDSGNQLTEPLTDRPVHIVDYDEICRLLSDVEILELDSFLDMEIGGSMRGGFVYVPYHSVGESRGVLPAMTLDSMEIRHGESAWSTKRVLVAVSRKAVSSRGKYQMILHPRILE</sequence>
<dbReference type="Pfam" id="PF03419">
    <property type="entry name" value="Peptidase_U4"/>
    <property type="match status" value="1"/>
</dbReference>
<keyword evidence="1" id="KW-0472">Membrane</keyword>
<dbReference type="GO" id="GO:0004190">
    <property type="term" value="F:aspartic-type endopeptidase activity"/>
    <property type="evidence" value="ECO:0007669"/>
    <property type="project" value="InterPro"/>
</dbReference>
<dbReference type="InterPro" id="IPR005081">
    <property type="entry name" value="SpoIIGA"/>
</dbReference>
<reference evidence="2" key="1">
    <citation type="submission" date="2009-07" db="EMBL/GenBank/DDBJ databases">
        <authorList>
            <person name="Weinstock G."/>
            <person name="Sodergren E."/>
            <person name="Clifton S."/>
            <person name="Fulton L."/>
            <person name="Fulton B."/>
            <person name="Courtney L."/>
            <person name="Fronick C."/>
            <person name="Harrison M."/>
            <person name="Strong C."/>
            <person name="Farmer C."/>
            <person name="Delahaunty K."/>
            <person name="Markovic C."/>
            <person name="Hall O."/>
            <person name="Minx P."/>
            <person name="Tomlinson C."/>
            <person name="Mitreva M."/>
            <person name="Nelson J."/>
            <person name="Hou S."/>
            <person name="Wollam A."/>
            <person name="Pepin K.H."/>
            <person name="Johnson M."/>
            <person name="Bhonagiri V."/>
            <person name="Nash W.E."/>
            <person name="Warren W."/>
            <person name="Chinwalla A."/>
            <person name="Mardis E.R."/>
            <person name="Wilson R.K."/>
        </authorList>
    </citation>
    <scope>NUCLEOTIDE SEQUENCE [LARGE SCALE GENOMIC DNA]</scope>
    <source>
        <strain evidence="2">DSM 14469</strain>
    </source>
</reference>
<feature type="transmembrane region" description="Helical" evidence="1">
    <location>
        <begin position="45"/>
        <end position="62"/>
    </location>
</feature>
<dbReference type="EMBL" id="ACCL02000004">
    <property type="protein sequence ID" value="EET61797.1"/>
    <property type="molecule type" value="Genomic_DNA"/>
</dbReference>
<comment type="caution">
    <text evidence="2">The sequence shown here is derived from an EMBL/GenBank/DDBJ whole genome shotgun (WGS) entry which is preliminary data.</text>
</comment>
<dbReference type="STRING" id="168384.SAMN05660368_00640"/>
<dbReference type="Proteomes" id="UP000005561">
    <property type="component" value="Unassembled WGS sequence"/>
</dbReference>
<evidence type="ECO:0000313" key="3">
    <source>
        <dbReference type="Proteomes" id="UP000005561"/>
    </source>
</evidence>
<evidence type="ECO:0000313" key="2">
    <source>
        <dbReference type="EMBL" id="EET61797.1"/>
    </source>
</evidence>
<feature type="transmembrane region" description="Helical" evidence="1">
    <location>
        <begin position="121"/>
        <end position="138"/>
    </location>
</feature>
<gene>
    <name evidence="2" type="ORF">BRYFOR_05989</name>
</gene>
<name>C6LBJ4_9FIRM</name>
<feature type="transmembrane region" description="Helical" evidence="1">
    <location>
        <begin position="68"/>
        <end position="85"/>
    </location>
</feature>
<dbReference type="AlphaFoldDB" id="C6LBJ4"/>
<keyword evidence="1" id="KW-0812">Transmembrane</keyword>